<gene>
    <name evidence="9" type="ORF">PSNMU_V1.4_AUG-EV-PASAV3_0120920</name>
</gene>
<dbReference type="GO" id="GO:0005254">
    <property type="term" value="F:chloride channel activity"/>
    <property type="evidence" value="ECO:0007669"/>
    <property type="project" value="InterPro"/>
</dbReference>
<dbReference type="Proteomes" id="UP000291116">
    <property type="component" value="Unassembled WGS sequence"/>
</dbReference>
<protein>
    <submittedName>
        <fullName evidence="9">Uncharacterized protein</fullName>
    </submittedName>
</protein>
<reference evidence="9 10" key="1">
    <citation type="submission" date="2019-01" db="EMBL/GenBank/DDBJ databases">
        <authorList>
            <person name="Ferrante I. M."/>
        </authorList>
    </citation>
    <scope>NUCLEOTIDE SEQUENCE [LARGE SCALE GENOMIC DNA]</scope>
    <source>
        <strain evidence="9 10">B856</strain>
    </source>
</reference>
<dbReference type="EMBL" id="CAACVS010000680">
    <property type="protein sequence ID" value="VEU45021.1"/>
    <property type="molecule type" value="Genomic_DNA"/>
</dbReference>
<dbReference type="PANTHER" id="PTHR33281">
    <property type="entry name" value="UPF0187 PROTEIN YNEE"/>
    <property type="match status" value="1"/>
</dbReference>
<keyword evidence="4 8" id="KW-0812">Transmembrane</keyword>
<feature type="transmembrane region" description="Helical" evidence="8">
    <location>
        <begin position="55"/>
        <end position="75"/>
    </location>
</feature>
<sequence>MWARHKAPGRHIQHLFTVFGCASFQRLIFPDLFLTASVAAGLTYYNVFFGGADPFAFDTTAFTSCSMGISVLAGFRLNSSYGRFNEARRILGQVNNSSRNLMGQACMFLNERNMQRMKRLLKAYSVALHFHLNTKGGHFRLKSTDPETKGKVNAAYRDEMREIFLPANENLSGIDTKIVADATADFDIICKAYESGSHVPLPLIPLIQAG</sequence>
<dbReference type="GO" id="GO:0005886">
    <property type="term" value="C:plasma membrane"/>
    <property type="evidence" value="ECO:0007669"/>
    <property type="project" value="UniProtKB-SubCell"/>
</dbReference>
<dbReference type="OrthoDB" id="42582at2759"/>
<evidence type="ECO:0000313" key="10">
    <source>
        <dbReference type="Proteomes" id="UP000291116"/>
    </source>
</evidence>
<keyword evidence="10" id="KW-1185">Reference proteome</keyword>
<evidence type="ECO:0000256" key="7">
    <source>
        <dbReference type="ARBA" id="ARBA00023136"/>
    </source>
</evidence>
<keyword evidence="7 8" id="KW-0472">Membrane</keyword>
<dbReference type="InterPro" id="IPR044669">
    <property type="entry name" value="YneE/VCCN1/2-like"/>
</dbReference>
<evidence type="ECO:0000256" key="4">
    <source>
        <dbReference type="ARBA" id="ARBA00022692"/>
    </source>
</evidence>
<evidence type="ECO:0000313" key="9">
    <source>
        <dbReference type="EMBL" id="VEU45021.1"/>
    </source>
</evidence>
<keyword evidence="5 8" id="KW-1133">Transmembrane helix</keyword>
<comment type="subcellular location">
    <subcellularLocation>
        <location evidence="1">Cell membrane</location>
        <topology evidence="1">Multi-pass membrane protein</topology>
    </subcellularLocation>
</comment>
<evidence type="ECO:0000256" key="6">
    <source>
        <dbReference type="ARBA" id="ARBA00023065"/>
    </source>
</evidence>
<dbReference type="PANTHER" id="PTHR33281:SF19">
    <property type="entry name" value="VOLTAGE-DEPENDENT ANION CHANNEL-FORMING PROTEIN YNEE"/>
    <property type="match status" value="1"/>
</dbReference>
<evidence type="ECO:0000256" key="2">
    <source>
        <dbReference type="ARBA" id="ARBA00022448"/>
    </source>
</evidence>
<dbReference type="AlphaFoldDB" id="A0A448ZSJ8"/>
<organism evidence="9 10">
    <name type="scientific">Pseudo-nitzschia multistriata</name>
    <dbReference type="NCBI Taxonomy" id="183589"/>
    <lineage>
        <taxon>Eukaryota</taxon>
        <taxon>Sar</taxon>
        <taxon>Stramenopiles</taxon>
        <taxon>Ochrophyta</taxon>
        <taxon>Bacillariophyta</taxon>
        <taxon>Bacillariophyceae</taxon>
        <taxon>Bacillariophycidae</taxon>
        <taxon>Bacillariales</taxon>
        <taxon>Bacillariaceae</taxon>
        <taxon>Pseudo-nitzschia</taxon>
    </lineage>
</organism>
<dbReference type="Pfam" id="PF25539">
    <property type="entry name" value="Bestrophin_2"/>
    <property type="match status" value="1"/>
</dbReference>
<feature type="transmembrane region" description="Helical" evidence="8">
    <location>
        <begin position="32"/>
        <end position="49"/>
    </location>
</feature>
<name>A0A448ZSJ8_9STRA</name>
<evidence type="ECO:0000256" key="3">
    <source>
        <dbReference type="ARBA" id="ARBA00022475"/>
    </source>
</evidence>
<dbReference type="PROSITE" id="PS51257">
    <property type="entry name" value="PROKAR_LIPOPROTEIN"/>
    <property type="match status" value="1"/>
</dbReference>
<accession>A0A448ZSJ8</accession>
<keyword evidence="6" id="KW-0406">Ion transport</keyword>
<evidence type="ECO:0000256" key="5">
    <source>
        <dbReference type="ARBA" id="ARBA00022989"/>
    </source>
</evidence>
<evidence type="ECO:0000256" key="1">
    <source>
        <dbReference type="ARBA" id="ARBA00004651"/>
    </source>
</evidence>
<keyword evidence="2" id="KW-0813">Transport</keyword>
<keyword evidence="3" id="KW-1003">Cell membrane</keyword>
<proteinExistence type="predicted"/>
<evidence type="ECO:0000256" key="8">
    <source>
        <dbReference type="SAM" id="Phobius"/>
    </source>
</evidence>